<proteinExistence type="predicted"/>
<evidence type="ECO:0000313" key="2">
    <source>
        <dbReference type="EMBL" id="KAJ7723770.1"/>
    </source>
</evidence>
<feature type="compositionally biased region" description="Basic and acidic residues" evidence="1">
    <location>
        <begin position="1"/>
        <end position="30"/>
    </location>
</feature>
<gene>
    <name evidence="2" type="ORF">B0H16DRAFT_1786715</name>
</gene>
<organism evidence="2 3">
    <name type="scientific">Mycena metata</name>
    <dbReference type="NCBI Taxonomy" id="1033252"/>
    <lineage>
        <taxon>Eukaryota</taxon>
        <taxon>Fungi</taxon>
        <taxon>Dikarya</taxon>
        <taxon>Basidiomycota</taxon>
        <taxon>Agaricomycotina</taxon>
        <taxon>Agaricomycetes</taxon>
        <taxon>Agaricomycetidae</taxon>
        <taxon>Agaricales</taxon>
        <taxon>Marasmiineae</taxon>
        <taxon>Mycenaceae</taxon>
        <taxon>Mycena</taxon>
    </lineage>
</organism>
<protein>
    <submittedName>
        <fullName evidence="2">Uncharacterized protein</fullName>
    </submittedName>
</protein>
<feature type="compositionally biased region" description="Polar residues" evidence="1">
    <location>
        <begin position="99"/>
        <end position="110"/>
    </location>
</feature>
<feature type="region of interest" description="Disordered" evidence="1">
    <location>
        <begin position="279"/>
        <end position="309"/>
    </location>
</feature>
<feature type="region of interest" description="Disordered" evidence="1">
    <location>
        <begin position="1"/>
        <end position="128"/>
    </location>
</feature>
<accession>A0AAD7MM12</accession>
<comment type="caution">
    <text evidence="2">The sequence shown here is derived from an EMBL/GenBank/DDBJ whole genome shotgun (WGS) entry which is preliminary data.</text>
</comment>
<evidence type="ECO:0000313" key="3">
    <source>
        <dbReference type="Proteomes" id="UP001215598"/>
    </source>
</evidence>
<name>A0AAD7MM12_9AGAR</name>
<dbReference type="EMBL" id="JARKIB010000208">
    <property type="protein sequence ID" value="KAJ7723770.1"/>
    <property type="molecule type" value="Genomic_DNA"/>
</dbReference>
<dbReference type="AlphaFoldDB" id="A0AAD7MM12"/>
<reference evidence="2" key="1">
    <citation type="submission" date="2023-03" db="EMBL/GenBank/DDBJ databases">
        <title>Massive genome expansion in bonnet fungi (Mycena s.s.) driven by repeated elements and novel gene families across ecological guilds.</title>
        <authorList>
            <consortium name="Lawrence Berkeley National Laboratory"/>
            <person name="Harder C.B."/>
            <person name="Miyauchi S."/>
            <person name="Viragh M."/>
            <person name="Kuo A."/>
            <person name="Thoen E."/>
            <person name="Andreopoulos B."/>
            <person name="Lu D."/>
            <person name="Skrede I."/>
            <person name="Drula E."/>
            <person name="Henrissat B."/>
            <person name="Morin E."/>
            <person name="Kohler A."/>
            <person name="Barry K."/>
            <person name="LaButti K."/>
            <person name="Morin E."/>
            <person name="Salamov A."/>
            <person name="Lipzen A."/>
            <person name="Mereny Z."/>
            <person name="Hegedus B."/>
            <person name="Baldrian P."/>
            <person name="Stursova M."/>
            <person name="Weitz H."/>
            <person name="Taylor A."/>
            <person name="Grigoriev I.V."/>
            <person name="Nagy L.G."/>
            <person name="Martin F."/>
            <person name="Kauserud H."/>
        </authorList>
    </citation>
    <scope>NUCLEOTIDE SEQUENCE</scope>
    <source>
        <strain evidence="2">CBHHK182m</strain>
    </source>
</reference>
<keyword evidence="3" id="KW-1185">Reference proteome</keyword>
<dbReference type="Proteomes" id="UP001215598">
    <property type="component" value="Unassembled WGS sequence"/>
</dbReference>
<evidence type="ECO:0000256" key="1">
    <source>
        <dbReference type="SAM" id="MobiDB-lite"/>
    </source>
</evidence>
<sequence length="309" mass="33521">MNGDGHEHCPLEHEQRDTPLHSARNADPHAPKIIRIRIPSVGRRGTANIDPGDANARPAPPPRQPRRLPEPQGVRALSSSVCARAAHGLHPRKPPRVSCLSTPGTRNTRNAPRATGGSPPPLPLHTGHPHRVPHPAIPSASPPTTSRCPHTPASKVGTTSFHLCHDAVCIARAHSTSSTSVHPSRLERTLAARSRTKHRVLTATKNTYRSRASSTRRDVNSQLPPAHGCVCPRLAPAWFLLPRCKPSSKITPHHRAPAHPYRAVSFLSFPLLGPIAAHETSPAPVSHRCRASSSAYPKDERKNGRYIHT</sequence>